<feature type="region of interest" description="Disordered" evidence="1">
    <location>
        <begin position="208"/>
        <end position="227"/>
    </location>
</feature>
<keyword evidence="2" id="KW-1185">Reference proteome</keyword>
<dbReference type="PANTHER" id="PTHR28266">
    <property type="entry name" value="54S RIBOSOMAL PROTEIN L20, MITOCHONDRIAL"/>
    <property type="match status" value="1"/>
</dbReference>
<reference evidence="3" key="2">
    <citation type="submission" date="2020-04" db="EMBL/GenBank/DDBJ databases">
        <authorList>
            <consortium name="NCBI Genome Project"/>
        </authorList>
    </citation>
    <scope>NUCLEOTIDE SEQUENCE</scope>
    <source>
        <strain evidence="3">CBS 342.82</strain>
    </source>
</reference>
<dbReference type="AlphaFoldDB" id="A0A6J3LSP9"/>
<accession>A0A6J3LSP9</accession>
<reference evidence="3" key="3">
    <citation type="submission" date="2025-08" db="UniProtKB">
        <authorList>
            <consortium name="RefSeq"/>
        </authorList>
    </citation>
    <scope>IDENTIFICATION</scope>
    <source>
        <strain evidence="3">CBS 342.82</strain>
    </source>
</reference>
<protein>
    <recommendedName>
        <fullName evidence="4">60S ribosomal protein L20</fullName>
    </recommendedName>
</protein>
<dbReference type="Pfam" id="PF12824">
    <property type="entry name" value="MRP-L20"/>
    <property type="match status" value="1"/>
</dbReference>
<dbReference type="OrthoDB" id="6021263at2759"/>
<dbReference type="InterPro" id="IPR024388">
    <property type="entry name" value="Ribosomal_mL58"/>
</dbReference>
<dbReference type="Proteomes" id="UP000504637">
    <property type="component" value="Unplaced"/>
</dbReference>
<evidence type="ECO:0000313" key="3">
    <source>
        <dbReference type="RefSeq" id="XP_033455694.1"/>
    </source>
</evidence>
<feature type="compositionally biased region" description="Basic and acidic residues" evidence="1">
    <location>
        <begin position="209"/>
        <end position="227"/>
    </location>
</feature>
<evidence type="ECO:0000256" key="1">
    <source>
        <dbReference type="SAM" id="MobiDB-lite"/>
    </source>
</evidence>
<gene>
    <name evidence="3" type="ORF">K489DRAFT_327236</name>
</gene>
<reference evidence="3" key="1">
    <citation type="submission" date="2020-01" db="EMBL/GenBank/DDBJ databases">
        <authorList>
            <consortium name="DOE Joint Genome Institute"/>
            <person name="Haridas S."/>
            <person name="Albert R."/>
            <person name="Binder M."/>
            <person name="Bloem J."/>
            <person name="Labutti K."/>
            <person name="Salamov A."/>
            <person name="Andreopoulos B."/>
            <person name="Baker S.E."/>
            <person name="Barry K."/>
            <person name="Bills G."/>
            <person name="Bluhm B.H."/>
            <person name="Cannon C."/>
            <person name="Castanera R."/>
            <person name="Culley D.E."/>
            <person name="Daum C."/>
            <person name="Ezra D."/>
            <person name="Gonzalez J.B."/>
            <person name="Henrissat B."/>
            <person name="Kuo A."/>
            <person name="Liang C."/>
            <person name="Lipzen A."/>
            <person name="Lutzoni F."/>
            <person name="Magnuson J."/>
            <person name="Mondo S."/>
            <person name="Nolan M."/>
            <person name="Ohm R."/>
            <person name="Pangilinan J."/>
            <person name="Park H.-J."/>
            <person name="Ramirez L."/>
            <person name="Alfaro M."/>
            <person name="Sun H."/>
            <person name="Tritt A."/>
            <person name="Yoshinaga Y."/>
            <person name="Zwiers L.-H."/>
            <person name="Turgeon B.G."/>
            <person name="Goodwin S.B."/>
            <person name="Spatafora J.W."/>
            <person name="Crous P.W."/>
            <person name="Grigoriev I.V."/>
        </authorList>
    </citation>
    <scope>NUCLEOTIDE SEQUENCE</scope>
    <source>
        <strain evidence="3">CBS 342.82</strain>
    </source>
</reference>
<name>A0A6J3LSP9_9PEZI</name>
<dbReference type="PANTHER" id="PTHR28266:SF1">
    <property type="entry name" value="LARGE RIBOSOMAL SUBUNIT PROTEIN ML58"/>
    <property type="match status" value="1"/>
</dbReference>
<sequence length="227" mass="25306">MSGTFISPRLRPSLLSAEPIDYICNACSRRSVATYRRTRKALKVVGAQKSGSTTEHEDHIIFNPPSSAPNVYHTPYKFLPSTDKRKALLARHMATTSGLSSPPTSSSLSSPQSTLAAIAAARRQQSAASLPQPLKPVKEKRYHLGQAEVDEMRRLRAENTRAWPLQKLAEKFDCSVYFATLCCYGIGDKDLFAERAHEMAAVKSRWGRKRTEAREDRAERKTLWGAA</sequence>
<evidence type="ECO:0000313" key="2">
    <source>
        <dbReference type="Proteomes" id="UP000504637"/>
    </source>
</evidence>
<evidence type="ECO:0008006" key="4">
    <source>
        <dbReference type="Google" id="ProtNLM"/>
    </source>
</evidence>
<dbReference type="GO" id="GO:0003735">
    <property type="term" value="F:structural constituent of ribosome"/>
    <property type="evidence" value="ECO:0007669"/>
    <property type="project" value="TreeGrafter"/>
</dbReference>
<dbReference type="RefSeq" id="XP_033455694.1">
    <property type="nucleotide sequence ID" value="XM_033601970.1"/>
</dbReference>
<organism evidence="3">
    <name type="scientific">Dissoconium aciculare CBS 342.82</name>
    <dbReference type="NCBI Taxonomy" id="1314786"/>
    <lineage>
        <taxon>Eukaryota</taxon>
        <taxon>Fungi</taxon>
        <taxon>Dikarya</taxon>
        <taxon>Ascomycota</taxon>
        <taxon>Pezizomycotina</taxon>
        <taxon>Dothideomycetes</taxon>
        <taxon>Dothideomycetidae</taxon>
        <taxon>Mycosphaerellales</taxon>
        <taxon>Dissoconiaceae</taxon>
        <taxon>Dissoconium</taxon>
    </lineage>
</organism>
<proteinExistence type="predicted"/>
<dbReference type="GeneID" id="54359770"/>
<dbReference type="GO" id="GO:0005762">
    <property type="term" value="C:mitochondrial large ribosomal subunit"/>
    <property type="evidence" value="ECO:0007669"/>
    <property type="project" value="TreeGrafter"/>
</dbReference>